<reference evidence="4 5" key="1">
    <citation type="submission" date="2016-10" db="EMBL/GenBank/DDBJ databases">
        <authorList>
            <person name="Varghese N."/>
            <person name="Submissions S."/>
        </authorList>
    </citation>
    <scope>NUCLEOTIDE SEQUENCE [LARGE SCALE GENOMIC DNA]</scope>
    <source>
        <strain evidence="4 5">Gm-149</strain>
    </source>
</reference>
<evidence type="ECO:0000313" key="5">
    <source>
        <dbReference type="Proteomes" id="UP000182367"/>
    </source>
</evidence>
<dbReference type="AlphaFoldDB" id="A0A511CE12"/>
<dbReference type="InterPro" id="IPR038765">
    <property type="entry name" value="Papain-like_cys_pep_sf"/>
</dbReference>
<name>A0A511CE12_9FLAO</name>
<dbReference type="EMBL" id="BJVF01000001">
    <property type="protein sequence ID" value="GEL10922.1"/>
    <property type="molecule type" value="Genomic_DNA"/>
</dbReference>
<sequence length="635" mass="71951">MNIKNVIIALVAVFSCTVCAQKSEYPIAAIAEELKDNANAVVRLEKTDINIASQRSMNVKTYRAITVLNQKGLSAVNGYENYDKTTTVKSIEAVVYDVFGNEIKRIKRKDFKDQSAAGEGTLFSDNRVLFLDYTPVNYPFTIVYQSEVATSNTAFIPKWYPVSEFYVSVEKSIFNISYPNNLGFKKKEINFSNFTIQKTTDTATQLSYSASNIPALKSEPYASQSLLFPRVMLGLEIFNLEGIDGNATSWIEFGKWWNSKILEGKNELSEETKNKMIALVGNEKDPIAKAKLIYNYVQQKVRYVSIQEGIGGWMPMSAKDVDRLGYGDCKALSNYTKALLEAVGVQSFYTKVYGDRYKIDIVSDFVSTQGNHIILAIPNGNNYTFLECTSQDDPFGYQANFTDDRDVLIIKPEGGEIVRTKNYEDNGNCQNSIGSYVLTEEGDLTGNIKMMSSGAQYGHKTNVEKLQPVEKEEHYKEYWDHINNLKIEKSSFSNDKEKIQFTENVQISAKNYGSVLNGKMMFVVNVYNLNSNSVKRVRNRKSPFEIQRGYLDTDEVNVALPKGYKIEFLPDNFELKGKFGECKTEVVKKEDGSLVYKRSLLVNKGVYSSAEYEDYRLFMEQISRNDNAKIILTKI</sequence>
<dbReference type="PROSITE" id="PS51257">
    <property type="entry name" value="PROKAR_LIPOPROTEIN"/>
    <property type="match status" value="1"/>
</dbReference>
<dbReference type="Gene3D" id="2.60.40.3140">
    <property type="match status" value="1"/>
</dbReference>
<feature type="signal peptide" evidence="1">
    <location>
        <begin position="1"/>
        <end position="20"/>
    </location>
</feature>
<dbReference type="EMBL" id="FNEO01000001">
    <property type="protein sequence ID" value="SDI48744.1"/>
    <property type="molecule type" value="Genomic_DNA"/>
</dbReference>
<feature type="chain" id="PRO_5021783730" evidence="1">
    <location>
        <begin position="21"/>
        <end position="635"/>
    </location>
</feature>
<dbReference type="RefSeq" id="WP_066328710.1">
    <property type="nucleotide sequence ID" value="NZ_BJVF01000001.1"/>
</dbReference>
<dbReference type="Proteomes" id="UP000182367">
    <property type="component" value="Unassembled WGS sequence"/>
</dbReference>
<accession>A0A511CE12</accession>
<protein>
    <submittedName>
        <fullName evidence="4">Transglutaminase-like superfamily protein</fullName>
    </submittedName>
</protein>
<evidence type="ECO:0000313" key="3">
    <source>
        <dbReference type="EMBL" id="GEL10922.1"/>
    </source>
</evidence>
<dbReference type="Gene3D" id="2.60.120.1130">
    <property type="match status" value="1"/>
</dbReference>
<reference evidence="3 6" key="2">
    <citation type="submission" date="2019-07" db="EMBL/GenBank/DDBJ databases">
        <title>Whole genome shotgun sequence of Flavobacterium glycines NBRC 105008.</title>
        <authorList>
            <person name="Hosoyama A."/>
            <person name="Uohara A."/>
            <person name="Ohji S."/>
            <person name="Ichikawa N."/>
        </authorList>
    </citation>
    <scope>NUCLEOTIDE SEQUENCE [LARGE SCALE GENOMIC DNA]</scope>
    <source>
        <strain evidence="3 6">NBRC 105008</strain>
    </source>
</reference>
<evidence type="ECO:0000313" key="6">
    <source>
        <dbReference type="Proteomes" id="UP000321579"/>
    </source>
</evidence>
<dbReference type="InterPro" id="IPR024618">
    <property type="entry name" value="DUF3857"/>
</dbReference>
<comment type="caution">
    <text evidence="3">The sequence shown here is derived from an EMBL/GenBank/DDBJ whole genome shotgun (WGS) entry which is preliminary data.</text>
</comment>
<keyword evidence="1" id="KW-0732">Signal</keyword>
<dbReference type="Pfam" id="PF12969">
    <property type="entry name" value="DUF3857"/>
    <property type="match status" value="1"/>
</dbReference>
<organism evidence="3 6">
    <name type="scientific">Flavobacterium glycines</name>
    <dbReference type="NCBI Taxonomy" id="551990"/>
    <lineage>
        <taxon>Bacteria</taxon>
        <taxon>Pseudomonadati</taxon>
        <taxon>Bacteroidota</taxon>
        <taxon>Flavobacteriia</taxon>
        <taxon>Flavobacteriales</taxon>
        <taxon>Flavobacteriaceae</taxon>
        <taxon>Flavobacterium</taxon>
    </lineage>
</organism>
<proteinExistence type="predicted"/>
<keyword evidence="5" id="KW-1185">Reference proteome</keyword>
<evidence type="ECO:0000259" key="2">
    <source>
        <dbReference type="Pfam" id="PF12969"/>
    </source>
</evidence>
<gene>
    <name evidence="3" type="ORF">FGL01_16610</name>
    <name evidence="4" type="ORF">SAMN05192550_0021</name>
</gene>
<dbReference type="SUPFAM" id="SSF54001">
    <property type="entry name" value="Cysteine proteinases"/>
    <property type="match status" value="1"/>
</dbReference>
<dbReference type="Proteomes" id="UP000321579">
    <property type="component" value="Unassembled WGS sequence"/>
</dbReference>
<dbReference type="Gene3D" id="3.10.620.30">
    <property type="match status" value="1"/>
</dbReference>
<feature type="domain" description="DUF3857" evidence="2">
    <location>
        <begin position="56"/>
        <end position="216"/>
    </location>
</feature>
<evidence type="ECO:0000256" key="1">
    <source>
        <dbReference type="SAM" id="SignalP"/>
    </source>
</evidence>
<evidence type="ECO:0000313" key="4">
    <source>
        <dbReference type="EMBL" id="SDI48744.1"/>
    </source>
</evidence>